<dbReference type="InterPro" id="IPR005119">
    <property type="entry name" value="LysR_subst-bd"/>
</dbReference>
<dbReference type="PROSITE" id="PS50931">
    <property type="entry name" value="HTH_LYSR"/>
    <property type="match status" value="1"/>
</dbReference>
<evidence type="ECO:0000313" key="6">
    <source>
        <dbReference type="EMBL" id="MFC4874446.1"/>
    </source>
</evidence>
<comment type="caution">
    <text evidence="6">The sequence shown here is derived from an EMBL/GenBank/DDBJ whole genome shotgun (WGS) entry which is preliminary data.</text>
</comment>
<evidence type="ECO:0000256" key="3">
    <source>
        <dbReference type="ARBA" id="ARBA00023125"/>
    </source>
</evidence>
<dbReference type="InterPro" id="IPR000847">
    <property type="entry name" value="LysR_HTH_N"/>
</dbReference>
<name>A0ABV9T7H3_9BACT</name>
<dbReference type="PANTHER" id="PTHR30126:SF5">
    <property type="entry name" value="HTH-TYPE TRANSCRIPTIONAL ACTIVATOR CMPR"/>
    <property type="match status" value="1"/>
</dbReference>
<keyword evidence="7" id="KW-1185">Reference proteome</keyword>
<comment type="similarity">
    <text evidence="1">Belongs to the LysR transcriptional regulatory family.</text>
</comment>
<evidence type="ECO:0000259" key="5">
    <source>
        <dbReference type="PROSITE" id="PS50931"/>
    </source>
</evidence>
<feature type="domain" description="HTH lysR-type" evidence="5">
    <location>
        <begin position="1"/>
        <end position="60"/>
    </location>
</feature>
<protein>
    <submittedName>
        <fullName evidence="6">LysR substrate-binding domain-containing protein</fullName>
    </submittedName>
</protein>
<gene>
    <name evidence="6" type="ORF">ACFPFU_22270</name>
</gene>
<proteinExistence type="inferred from homology"/>
<reference evidence="7" key="1">
    <citation type="journal article" date="2019" name="Int. J. Syst. Evol. Microbiol.">
        <title>The Global Catalogue of Microorganisms (GCM) 10K type strain sequencing project: providing services to taxonomists for standard genome sequencing and annotation.</title>
        <authorList>
            <consortium name="The Broad Institute Genomics Platform"/>
            <consortium name="The Broad Institute Genome Sequencing Center for Infectious Disease"/>
            <person name="Wu L."/>
            <person name="Ma J."/>
        </authorList>
    </citation>
    <scope>NUCLEOTIDE SEQUENCE [LARGE SCALE GENOMIC DNA]</scope>
    <source>
        <strain evidence="7">CGMCC 4.7466</strain>
    </source>
</reference>
<sequence length="303" mass="34128">MNYTLHQLLIFKTVAHFGSITKAGESLFLTQPAVSLQLKKFQEQFDYPLIEIIGKKLYLTDFGGDVLLYAHKILEEAEAINQITAIRKGELVGRLKIAIVSTAKYIMPYFLTDFLKKHPQVELSMDVANKARVIHSLRENQADFGMVSLLPEALEVNGIEIMENKLYLVANSGLAVKSKNAEKIFAEHPIIFREKGSGTRLTMERFLISQNITANKSLELTSNEAVKQAILAGIGISVMPLIGIKEELKSGLLKIIDIKGLPISTKWHLIWLKQKEFSPVNKAFIKELENNKDQIVQRFLPVI</sequence>
<keyword evidence="4" id="KW-0804">Transcription</keyword>
<evidence type="ECO:0000256" key="2">
    <source>
        <dbReference type="ARBA" id="ARBA00023015"/>
    </source>
</evidence>
<dbReference type="Proteomes" id="UP001595818">
    <property type="component" value="Unassembled WGS sequence"/>
</dbReference>
<evidence type="ECO:0000313" key="7">
    <source>
        <dbReference type="Proteomes" id="UP001595818"/>
    </source>
</evidence>
<dbReference type="InterPro" id="IPR036390">
    <property type="entry name" value="WH_DNA-bd_sf"/>
</dbReference>
<dbReference type="SUPFAM" id="SSF46785">
    <property type="entry name" value="Winged helix' DNA-binding domain"/>
    <property type="match status" value="1"/>
</dbReference>
<dbReference type="RefSeq" id="WP_377068300.1">
    <property type="nucleotide sequence ID" value="NZ_JBHSJJ010000018.1"/>
</dbReference>
<dbReference type="Pfam" id="PF03466">
    <property type="entry name" value="LysR_substrate"/>
    <property type="match status" value="1"/>
</dbReference>
<dbReference type="PANTHER" id="PTHR30126">
    <property type="entry name" value="HTH-TYPE TRANSCRIPTIONAL REGULATOR"/>
    <property type="match status" value="1"/>
</dbReference>
<organism evidence="6 7">
    <name type="scientific">Negadavirga shengliensis</name>
    <dbReference type="NCBI Taxonomy" id="1389218"/>
    <lineage>
        <taxon>Bacteria</taxon>
        <taxon>Pseudomonadati</taxon>
        <taxon>Bacteroidota</taxon>
        <taxon>Cytophagia</taxon>
        <taxon>Cytophagales</taxon>
        <taxon>Cyclobacteriaceae</taxon>
        <taxon>Negadavirga</taxon>
    </lineage>
</organism>
<evidence type="ECO:0000256" key="4">
    <source>
        <dbReference type="ARBA" id="ARBA00023163"/>
    </source>
</evidence>
<dbReference type="Gene3D" id="3.40.190.290">
    <property type="match status" value="1"/>
</dbReference>
<keyword evidence="3" id="KW-0238">DNA-binding</keyword>
<evidence type="ECO:0000256" key="1">
    <source>
        <dbReference type="ARBA" id="ARBA00009437"/>
    </source>
</evidence>
<dbReference type="EMBL" id="JBHSJJ010000018">
    <property type="protein sequence ID" value="MFC4874446.1"/>
    <property type="molecule type" value="Genomic_DNA"/>
</dbReference>
<dbReference type="Gene3D" id="1.10.10.10">
    <property type="entry name" value="Winged helix-like DNA-binding domain superfamily/Winged helix DNA-binding domain"/>
    <property type="match status" value="1"/>
</dbReference>
<keyword evidence="2" id="KW-0805">Transcription regulation</keyword>
<dbReference type="SUPFAM" id="SSF53850">
    <property type="entry name" value="Periplasmic binding protein-like II"/>
    <property type="match status" value="1"/>
</dbReference>
<dbReference type="Pfam" id="PF00126">
    <property type="entry name" value="HTH_1"/>
    <property type="match status" value="1"/>
</dbReference>
<dbReference type="InterPro" id="IPR036388">
    <property type="entry name" value="WH-like_DNA-bd_sf"/>
</dbReference>
<accession>A0ABV9T7H3</accession>